<reference evidence="2" key="1">
    <citation type="submission" date="2021-12" db="EMBL/GenBank/DDBJ databases">
        <title>Description of Gramella crocea sp. nov., a new bacterium isolated from activated sludge.</title>
        <authorList>
            <person name="Zhang X."/>
        </authorList>
    </citation>
    <scope>NUCLEOTIDE SEQUENCE</scope>
    <source>
        <strain evidence="2">YB25</strain>
    </source>
</reference>
<evidence type="ECO:0000313" key="3">
    <source>
        <dbReference type="Proteomes" id="UP001139344"/>
    </source>
</evidence>
<comment type="caution">
    <text evidence="2">The sequence shown here is derived from an EMBL/GenBank/DDBJ whole genome shotgun (WGS) entry which is preliminary data.</text>
</comment>
<accession>A0A9X1UWC3</accession>
<protein>
    <submittedName>
        <fullName evidence="2">DUF2183 domain-containing protein</fullName>
    </submittedName>
</protein>
<name>A0A9X1UWC3_9FLAO</name>
<dbReference type="GO" id="GO:0008195">
    <property type="term" value="F:phosphatidate phosphatase activity"/>
    <property type="evidence" value="ECO:0007669"/>
    <property type="project" value="InterPro"/>
</dbReference>
<dbReference type="Pfam" id="PF09949">
    <property type="entry name" value="APP1_cat"/>
    <property type="match status" value="1"/>
</dbReference>
<evidence type="ECO:0000259" key="1">
    <source>
        <dbReference type="Pfam" id="PF09949"/>
    </source>
</evidence>
<proteinExistence type="predicted"/>
<sequence>MISTTEGIKDRLLQAITKAENEISKAKYSIKDHLDLIEPIKIMPYYGYGNEKYIFVKGRVLEKEKVKSKEEGVSKLKHIRNTYKRYETDEIPNILVKATYAGKELKIETDKEGFFDFEFEFDEPIDYEKHGFEVALELMDSKTEDDEMKARARIFVPDKDAEFGVISDIDDTVLVSQITDFISKLRLMLLKDASERSPFPGIAAFLRALLKGADGSGRNALFYVSGSEWNLFDLLVNFFEYQEIPKGPLLLKDKGTKGKFSINKNEYKQERISHILETYPDLNFICIGDSGQHDPEIYSQIVEKYPGRIKAIYIRDVSPDKRDKEIEKIAKKVKDNDVEMFLIEDTLDAARHCCDMEWINQGHLEEIESDCKKDKE</sequence>
<dbReference type="EMBL" id="JAJSON010000008">
    <property type="protein sequence ID" value="MCG9970468.1"/>
    <property type="molecule type" value="Genomic_DNA"/>
</dbReference>
<organism evidence="2 3">
    <name type="scientific">Christiangramia crocea</name>
    <dbReference type="NCBI Taxonomy" id="2904124"/>
    <lineage>
        <taxon>Bacteria</taxon>
        <taxon>Pseudomonadati</taxon>
        <taxon>Bacteroidota</taxon>
        <taxon>Flavobacteriia</taxon>
        <taxon>Flavobacteriales</taxon>
        <taxon>Flavobacteriaceae</taxon>
        <taxon>Christiangramia</taxon>
    </lineage>
</organism>
<dbReference type="InterPro" id="IPR052935">
    <property type="entry name" value="Mg2+_PAP"/>
</dbReference>
<dbReference type="AlphaFoldDB" id="A0A9X1UWC3"/>
<dbReference type="Proteomes" id="UP001139344">
    <property type="component" value="Unassembled WGS sequence"/>
</dbReference>
<feature type="domain" description="Phosphatidate phosphatase APP1 catalytic" evidence="1">
    <location>
        <begin position="163"/>
        <end position="316"/>
    </location>
</feature>
<dbReference type="PANTHER" id="PTHR28208:SF3">
    <property type="entry name" value="PHOSPHATIDATE PHOSPHATASE APP1"/>
    <property type="match status" value="1"/>
</dbReference>
<dbReference type="PANTHER" id="PTHR28208">
    <property type="entry name" value="PHOSPHATIDATE PHOSPHATASE APP1"/>
    <property type="match status" value="1"/>
</dbReference>
<dbReference type="InterPro" id="IPR019236">
    <property type="entry name" value="APP1_cat"/>
</dbReference>
<evidence type="ECO:0000313" key="2">
    <source>
        <dbReference type="EMBL" id="MCG9970468.1"/>
    </source>
</evidence>
<keyword evidence="3" id="KW-1185">Reference proteome</keyword>
<gene>
    <name evidence="2" type="ORF">LU635_02375</name>
</gene>
<dbReference type="RefSeq" id="WP_240095810.1">
    <property type="nucleotide sequence ID" value="NZ_JAJSON010000008.1"/>
</dbReference>